<evidence type="ECO:0000259" key="3">
    <source>
        <dbReference type="Pfam" id="PF11258"/>
    </source>
</evidence>
<reference evidence="5 6" key="1">
    <citation type="submission" date="2013-12" db="EMBL/GenBank/DDBJ databases">
        <title>Draft genome sequence of Caloranaerobacter sp. H53214.</title>
        <authorList>
            <person name="Jiang L.J."/>
            <person name="Shao Z.Z."/>
            <person name="Long M.N."/>
        </authorList>
    </citation>
    <scope>NUCLEOTIDE SEQUENCE [LARGE SCALE GENOMIC DNA]</scope>
    <source>
        <strain evidence="5 6">H53214</strain>
    </source>
</reference>
<dbReference type="Proteomes" id="UP000029622">
    <property type="component" value="Unassembled WGS sequence"/>
</dbReference>
<sequence>MHKKIGLLLIAIMVLISSLFGCTKKDTTDLKPTISKEENDNKDKKMQEDAKEDNENLINNEDDNNTNKADDLMQSPLSGIYAPKEKVLRRPVAVMYDNHPGARWQSGISQAEIVYEFLVEGNYTRYMALFLTNEPELIGPVRSARPYFITALLEYEPVYVRCGGSEAAKSDVKKLKIADIDALTSSKKVFWRYNKTGKRKPHDLYTSMEVIRRTQKERKYRLKGNFESFEFNKEDLDLDGIQANTVKIEYFKNNTTKYVYDKENRVYKRYKDGKIHIDELDKNIVTAKNIIIQRANTKVIDSYGRLAINLVGKGKGIYITNGKAIDIVWEKKTRRSKTMYFDLSGNEIKLNPGNTWIQVVKPNTKVIIE</sequence>
<feature type="chain" id="PRO_5038937306" description="Lipoprotein YerB" evidence="2">
    <location>
        <begin position="22"/>
        <end position="369"/>
    </location>
</feature>
<feature type="region of interest" description="Disordered" evidence="1">
    <location>
        <begin position="28"/>
        <end position="74"/>
    </location>
</feature>
<comment type="caution">
    <text evidence="5">The sequence shown here is derived from an EMBL/GenBank/DDBJ whole genome shotgun (WGS) entry which is preliminary data.</text>
</comment>
<dbReference type="Pfam" id="PF11258">
    <property type="entry name" value="DUF3048"/>
    <property type="match status" value="1"/>
</dbReference>
<feature type="domain" description="DUF3048" evidence="3">
    <location>
        <begin position="77"/>
        <end position="220"/>
    </location>
</feature>
<dbReference type="EMBL" id="AZTB01000037">
    <property type="protein sequence ID" value="KGG80158.1"/>
    <property type="molecule type" value="Genomic_DNA"/>
</dbReference>
<feature type="compositionally biased region" description="Basic and acidic residues" evidence="1">
    <location>
        <begin position="28"/>
        <end position="49"/>
    </location>
</feature>
<evidence type="ECO:0000259" key="4">
    <source>
        <dbReference type="Pfam" id="PF17479"/>
    </source>
</evidence>
<organism evidence="5 6">
    <name type="scientific">Caloranaerobacter azorensis H53214</name>
    <dbReference type="NCBI Taxonomy" id="1156417"/>
    <lineage>
        <taxon>Bacteria</taxon>
        <taxon>Bacillati</taxon>
        <taxon>Bacillota</taxon>
        <taxon>Tissierellia</taxon>
        <taxon>Tissierellales</taxon>
        <taxon>Thermohalobacteraceae</taxon>
        <taxon>Caloranaerobacter</taxon>
    </lineage>
</organism>
<dbReference type="AlphaFoldDB" id="A0A096BHC8"/>
<dbReference type="SUPFAM" id="SSF159774">
    <property type="entry name" value="YerB-like"/>
    <property type="match status" value="1"/>
</dbReference>
<dbReference type="Gene3D" id="3.50.90.10">
    <property type="entry name" value="YerB-like"/>
    <property type="match status" value="1"/>
</dbReference>
<dbReference type="STRING" id="1156417.Y919_07840"/>
<proteinExistence type="predicted"/>
<keyword evidence="2" id="KW-0732">Signal</keyword>
<gene>
    <name evidence="5" type="ORF">Y919_07840</name>
</gene>
<dbReference type="PROSITE" id="PS51257">
    <property type="entry name" value="PROKAR_LIPOPROTEIN"/>
    <property type="match status" value="1"/>
</dbReference>
<evidence type="ECO:0000313" key="5">
    <source>
        <dbReference type="EMBL" id="KGG80158.1"/>
    </source>
</evidence>
<name>A0A096BHC8_9FIRM</name>
<dbReference type="RefSeq" id="WP_035163756.1">
    <property type="nucleotide sequence ID" value="NZ_AZTB01000037.1"/>
</dbReference>
<dbReference type="Pfam" id="PF17479">
    <property type="entry name" value="DUF3048_C"/>
    <property type="match status" value="1"/>
</dbReference>
<dbReference type="InterPro" id="IPR035328">
    <property type="entry name" value="DUF3048_C"/>
</dbReference>
<evidence type="ECO:0000256" key="1">
    <source>
        <dbReference type="SAM" id="MobiDB-lite"/>
    </source>
</evidence>
<feature type="domain" description="DUF3048" evidence="4">
    <location>
        <begin position="246"/>
        <end position="357"/>
    </location>
</feature>
<accession>A0A096BHC8</accession>
<evidence type="ECO:0008006" key="7">
    <source>
        <dbReference type="Google" id="ProtNLM"/>
    </source>
</evidence>
<feature type="signal peptide" evidence="2">
    <location>
        <begin position="1"/>
        <end position="21"/>
    </location>
</feature>
<protein>
    <recommendedName>
        <fullName evidence="7">Lipoprotein YerB</fullName>
    </recommendedName>
</protein>
<dbReference type="InterPro" id="IPR023158">
    <property type="entry name" value="YerB-like_sf"/>
</dbReference>
<evidence type="ECO:0000256" key="2">
    <source>
        <dbReference type="SAM" id="SignalP"/>
    </source>
</evidence>
<dbReference type="InterPro" id="IPR021416">
    <property type="entry name" value="DUF3048_N"/>
</dbReference>
<evidence type="ECO:0000313" key="6">
    <source>
        <dbReference type="Proteomes" id="UP000029622"/>
    </source>
</evidence>